<dbReference type="Pfam" id="PF03140">
    <property type="entry name" value="DUF247"/>
    <property type="match status" value="1"/>
</dbReference>
<accession>A0A7N2R497</accession>
<dbReference type="PANTHER" id="PTHR31170:SF23">
    <property type="match status" value="1"/>
</dbReference>
<protein>
    <submittedName>
        <fullName evidence="1">Uncharacterized protein</fullName>
    </submittedName>
</protein>
<reference evidence="1" key="2">
    <citation type="submission" date="2021-01" db="UniProtKB">
        <authorList>
            <consortium name="EnsemblPlants"/>
        </authorList>
    </citation>
    <scope>IDENTIFICATION</scope>
</reference>
<sequence length="130" mass="14961">MEESIRGCYAETIDLASDRFVKMILVDACFIIELFFQFSLGMNPLIVEPRAAAVMLDLLLLENQLPFFVIEKVLHQLAFPSLSGFSNYDALPKLSIKYFRTSYEFQFRDDLPNVEIDHFTRLLSRGGART</sequence>
<name>A0A7N2R497_QUELO</name>
<reference evidence="1 2" key="1">
    <citation type="journal article" date="2016" name="G3 (Bethesda)">
        <title>First Draft Assembly and Annotation of the Genome of a California Endemic Oak Quercus lobata Nee (Fagaceae).</title>
        <authorList>
            <person name="Sork V.L."/>
            <person name="Fitz-Gibbon S.T."/>
            <person name="Puiu D."/>
            <person name="Crepeau M."/>
            <person name="Gugger P.F."/>
            <person name="Sherman R."/>
            <person name="Stevens K."/>
            <person name="Langley C.H."/>
            <person name="Pellegrini M."/>
            <person name="Salzberg S.L."/>
        </authorList>
    </citation>
    <scope>NUCLEOTIDE SEQUENCE [LARGE SCALE GENOMIC DNA]</scope>
    <source>
        <strain evidence="1 2">cv. SW786</strain>
    </source>
</reference>
<dbReference type="AlphaFoldDB" id="A0A7N2R497"/>
<dbReference type="OMA" id="YFRTSYE"/>
<dbReference type="Gramene" id="QL05p011011:mrna">
    <property type="protein sequence ID" value="QL05p011011:mrna:CDS:2"/>
    <property type="gene ID" value="QL05p011011"/>
</dbReference>
<dbReference type="EMBL" id="LRBV02000005">
    <property type="status" value="NOT_ANNOTATED_CDS"/>
    <property type="molecule type" value="Genomic_DNA"/>
</dbReference>
<keyword evidence="2" id="KW-1185">Reference proteome</keyword>
<dbReference type="Proteomes" id="UP000594261">
    <property type="component" value="Chromosome 5"/>
</dbReference>
<dbReference type="InterPro" id="IPR004158">
    <property type="entry name" value="DUF247_pln"/>
</dbReference>
<dbReference type="PANTHER" id="PTHR31170">
    <property type="entry name" value="BNAC04G53230D PROTEIN"/>
    <property type="match status" value="1"/>
</dbReference>
<proteinExistence type="predicted"/>
<evidence type="ECO:0000313" key="1">
    <source>
        <dbReference type="EnsemblPlants" id="QL05p011011:mrna:CDS:2"/>
    </source>
</evidence>
<evidence type="ECO:0000313" key="2">
    <source>
        <dbReference type="Proteomes" id="UP000594261"/>
    </source>
</evidence>
<organism evidence="1 2">
    <name type="scientific">Quercus lobata</name>
    <name type="common">Valley oak</name>
    <dbReference type="NCBI Taxonomy" id="97700"/>
    <lineage>
        <taxon>Eukaryota</taxon>
        <taxon>Viridiplantae</taxon>
        <taxon>Streptophyta</taxon>
        <taxon>Embryophyta</taxon>
        <taxon>Tracheophyta</taxon>
        <taxon>Spermatophyta</taxon>
        <taxon>Magnoliopsida</taxon>
        <taxon>eudicotyledons</taxon>
        <taxon>Gunneridae</taxon>
        <taxon>Pentapetalae</taxon>
        <taxon>rosids</taxon>
        <taxon>fabids</taxon>
        <taxon>Fagales</taxon>
        <taxon>Fagaceae</taxon>
        <taxon>Quercus</taxon>
    </lineage>
</organism>
<dbReference type="EnsemblPlants" id="QL05p011011:mrna">
    <property type="protein sequence ID" value="QL05p011011:mrna:CDS:2"/>
    <property type="gene ID" value="QL05p011011"/>
</dbReference>
<dbReference type="InParanoid" id="A0A7N2R497"/>